<keyword evidence="4" id="KW-1185">Reference proteome</keyword>
<comment type="caution">
    <text evidence="3">The sequence shown here is derived from an EMBL/GenBank/DDBJ whole genome shotgun (WGS) entry which is preliminary data.</text>
</comment>
<keyword evidence="2" id="KW-0472">Membrane</keyword>
<feature type="transmembrane region" description="Helical" evidence="2">
    <location>
        <begin position="267"/>
        <end position="290"/>
    </location>
</feature>
<reference evidence="3 4" key="1">
    <citation type="submission" date="2023-08" db="EMBL/GenBank/DDBJ databases">
        <title>A Necator americanus chromosomal reference genome.</title>
        <authorList>
            <person name="Ilik V."/>
            <person name="Petrzelkova K.J."/>
            <person name="Pardy F."/>
            <person name="Fuh T."/>
            <person name="Niatou-Singa F.S."/>
            <person name="Gouil Q."/>
            <person name="Baker L."/>
            <person name="Ritchie M.E."/>
            <person name="Jex A.R."/>
            <person name="Gazzola D."/>
            <person name="Li H."/>
            <person name="Toshio Fujiwara R."/>
            <person name="Zhan B."/>
            <person name="Aroian R.V."/>
            <person name="Pafco B."/>
            <person name="Schwarz E.M."/>
        </authorList>
    </citation>
    <scope>NUCLEOTIDE SEQUENCE [LARGE SCALE GENOMIC DNA]</scope>
    <source>
        <strain evidence="3 4">Aroian</strain>
        <tissue evidence="3">Whole animal</tissue>
    </source>
</reference>
<feature type="compositionally biased region" description="Low complexity" evidence="1">
    <location>
        <begin position="220"/>
        <end position="236"/>
    </location>
</feature>
<accession>A0ABR1C9D5</accession>
<dbReference type="EMBL" id="JAVFWL010000002">
    <property type="protein sequence ID" value="KAK6735107.1"/>
    <property type="molecule type" value="Genomic_DNA"/>
</dbReference>
<sequence>MYEGVERIILDQLIKHREKTTSDEQAGFHPGRSAIDQPTDYAYALINASRYGSLRDLERESGWTDSTRLELADELLPGLYAQEQRRWTDPLVQWVLMSLSGSIWKKPPGRKRKFWAEVMKEDLRTLGVNRQFRRDVRFRRIWDSDEWIDSVQAVAEEREDSVRTQKQHTSAQINRRRRSHNSYEVRNSTDWLDRDHATSTTTTTLSTTSIATSVAKPPEGTGSTTSTNADNSTTPSSFTLMETTIVNPTTYARSKSPRAASTAANELLFFLGIVAICLVIIVLMIIWVEIRKDKYAQRRKKSNDKIEPHHFNDYSADEERRVEHFDNNVLRTAELVSPVPVVDPVTADANRKRGEQEAPTTTSQPSTEVPREVETTSLAKRKSDKQNEGRLASCQRESHQAYVVSTVPLVHLRLFRSYRVRSVVFTRAKNGKGQRHIAPTLQHSQFNMLKPLQGLPPHRSSVEVTER</sequence>
<keyword evidence="2" id="KW-0812">Transmembrane</keyword>
<feature type="compositionally biased region" description="Polar residues" evidence="1">
    <location>
        <begin position="358"/>
        <end position="367"/>
    </location>
</feature>
<name>A0ABR1C9D5_NECAM</name>
<evidence type="ECO:0000313" key="3">
    <source>
        <dbReference type="EMBL" id="KAK6735107.1"/>
    </source>
</evidence>
<feature type="region of interest" description="Disordered" evidence="1">
    <location>
        <begin position="156"/>
        <end position="236"/>
    </location>
</feature>
<gene>
    <name evidence="3" type="primary">Necator_chrII.g6144</name>
    <name evidence="3" type="ORF">RB195_018351</name>
</gene>
<protein>
    <submittedName>
        <fullName evidence="3">Uncharacterized protein</fullName>
    </submittedName>
</protein>
<evidence type="ECO:0000256" key="2">
    <source>
        <dbReference type="SAM" id="Phobius"/>
    </source>
</evidence>
<keyword evidence="2" id="KW-1133">Transmembrane helix</keyword>
<organism evidence="3 4">
    <name type="scientific">Necator americanus</name>
    <name type="common">Human hookworm</name>
    <dbReference type="NCBI Taxonomy" id="51031"/>
    <lineage>
        <taxon>Eukaryota</taxon>
        <taxon>Metazoa</taxon>
        <taxon>Ecdysozoa</taxon>
        <taxon>Nematoda</taxon>
        <taxon>Chromadorea</taxon>
        <taxon>Rhabditida</taxon>
        <taxon>Rhabditina</taxon>
        <taxon>Rhabditomorpha</taxon>
        <taxon>Strongyloidea</taxon>
        <taxon>Ancylostomatidae</taxon>
        <taxon>Bunostominae</taxon>
        <taxon>Necator</taxon>
    </lineage>
</organism>
<proteinExistence type="predicted"/>
<evidence type="ECO:0000313" key="4">
    <source>
        <dbReference type="Proteomes" id="UP001303046"/>
    </source>
</evidence>
<evidence type="ECO:0000256" key="1">
    <source>
        <dbReference type="SAM" id="MobiDB-lite"/>
    </source>
</evidence>
<dbReference type="Proteomes" id="UP001303046">
    <property type="component" value="Unassembled WGS sequence"/>
</dbReference>
<feature type="region of interest" description="Disordered" evidence="1">
    <location>
        <begin position="348"/>
        <end position="393"/>
    </location>
</feature>
<feature type="compositionally biased region" description="Low complexity" evidence="1">
    <location>
        <begin position="198"/>
        <end position="213"/>
    </location>
</feature>